<protein>
    <recommendedName>
        <fullName evidence="2">DUF6589 domain-containing protein</fullName>
    </recommendedName>
</protein>
<evidence type="ECO:0000256" key="1">
    <source>
        <dbReference type="SAM" id="MobiDB-lite"/>
    </source>
</evidence>
<comment type="caution">
    <text evidence="3">The sequence shown here is derived from an EMBL/GenBank/DDBJ whole genome shotgun (WGS) entry which is preliminary data.</text>
</comment>
<name>A0A8H6HHS4_9AGAR</name>
<reference evidence="3 4" key="1">
    <citation type="submission" date="2020-07" db="EMBL/GenBank/DDBJ databases">
        <title>Comparative genomics of pyrophilous fungi reveals a link between fire events and developmental genes.</title>
        <authorList>
            <consortium name="DOE Joint Genome Institute"/>
            <person name="Steindorff A.S."/>
            <person name="Carver A."/>
            <person name="Calhoun S."/>
            <person name="Stillman K."/>
            <person name="Liu H."/>
            <person name="Lipzen A."/>
            <person name="Pangilinan J."/>
            <person name="Labutti K."/>
            <person name="Bruns T.D."/>
            <person name="Grigoriev I.V."/>
        </authorList>
    </citation>
    <scope>NUCLEOTIDE SEQUENCE [LARGE SCALE GENOMIC DNA]</scope>
    <source>
        <strain evidence="3 4">CBS 144469</strain>
    </source>
</reference>
<proteinExistence type="predicted"/>
<keyword evidence="4" id="KW-1185">Reference proteome</keyword>
<feature type="region of interest" description="Disordered" evidence="1">
    <location>
        <begin position="378"/>
        <end position="404"/>
    </location>
</feature>
<evidence type="ECO:0000313" key="4">
    <source>
        <dbReference type="Proteomes" id="UP000521943"/>
    </source>
</evidence>
<gene>
    <name evidence="3" type="ORF">DFP72DRAFT_822994</name>
</gene>
<evidence type="ECO:0000259" key="2">
    <source>
        <dbReference type="Pfam" id="PF20231"/>
    </source>
</evidence>
<dbReference type="OrthoDB" id="4743193at2759"/>
<dbReference type="AlphaFoldDB" id="A0A8H6HHS4"/>
<evidence type="ECO:0000313" key="3">
    <source>
        <dbReference type="EMBL" id="KAF6746606.1"/>
    </source>
</evidence>
<dbReference type="Proteomes" id="UP000521943">
    <property type="component" value="Unassembled WGS sequence"/>
</dbReference>
<sequence>MREFLILFHGDLFTIERLEGVRATRRIEDGEKERFQFLVPVPGLFHFLMACADAVWRVWISPTESRTDDNSLYTHVGITRPGETGKITSKPGYRRTLEVIQLDIQASMLNCWSIVAKEANPAWINLEEFGKAEPAWEEIVRLSEIIVQRLAARTEALSDSRRKKPEERDQVFENQCIRNRDELLFLETYHAMNAGDIGRVEATFLSWIYIFRATGKHKYSSHLLKIAHDLRHVYPQEVARIIRMNWLVNPTGRPHAFRGVDWLVERNNLYTKVIYGGHGSNRTLARILEESILIEIFRESHLAVELGFHLKHRTVHHSPPDMDRTLKKLLNHFTTSKPHEFEAGRSADYKAPDTLAIGMGLMEEIVLKAVASGQSMDVDSSGGDSLMDVDEPETSTVLEPADLL</sequence>
<dbReference type="Pfam" id="PF20231">
    <property type="entry name" value="DUF6589"/>
    <property type="match status" value="1"/>
</dbReference>
<organism evidence="3 4">
    <name type="scientific">Ephemerocybe angulata</name>
    <dbReference type="NCBI Taxonomy" id="980116"/>
    <lineage>
        <taxon>Eukaryota</taxon>
        <taxon>Fungi</taxon>
        <taxon>Dikarya</taxon>
        <taxon>Basidiomycota</taxon>
        <taxon>Agaricomycotina</taxon>
        <taxon>Agaricomycetes</taxon>
        <taxon>Agaricomycetidae</taxon>
        <taxon>Agaricales</taxon>
        <taxon>Agaricineae</taxon>
        <taxon>Psathyrellaceae</taxon>
        <taxon>Ephemerocybe</taxon>
    </lineage>
</organism>
<dbReference type="InterPro" id="IPR046496">
    <property type="entry name" value="DUF6589"/>
</dbReference>
<accession>A0A8H6HHS4</accession>
<feature type="domain" description="DUF6589" evidence="2">
    <location>
        <begin position="3"/>
        <end position="317"/>
    </location>
</feature>
<dbReference type="EMBL" id="JACGCI010000091">
    <property type="protein sequence ID" value="KAF6746606.1"/>
    <property type="molecule type" value="Genomic_DNA"/>
</dbReference>